<comment type="caution">
    <text evidence="1">The sequence shown here is derived from an EMBL/GenBank/DDBJ whole genome shotgun (WGS) entry which is preliminary data.</text>
</comment>
<organism evidence="1 2">
    <name type="scientific">Candidatus Yanofskybacteria bacterium RIFCSPHIGHO2_01_FULL_41_21</name>
    <dbReference type="NCBI Taxonomy" id="1802660"/>
    <lineage>
        <taxon>Bacteria</taxon>
        <taxon>Candidatus Yanofskyibacteriota</taxon>
    </lineage>
</organism>
<reference evidence="1 2" key="1">
    <citation type="journal article" date="2016" name="Nat. Commun.">
        <title>Thousands of microbial genomes shed light on interconnected biogeochemical processes in an aquifer system.</title>
        <authorList>
            <person name="Anantharaman K."/>
            <person name="Brown C.T."/>
            <person name="Hug L.A."/>
            <person name="Sharon I."/>
            <person name="Castelle C.J."/>
            <person name="Probst A.J."/>
            <person name="Thomas B.C."/>
            <person name="Singh A."/>
            <person name="Wilkins M.J."/>
            <person name="Karaoz U."/>
            <person name="Brodie E.L."/>
            <person name="Williams K.H."/>
            <person name="Hubbard S.S."/>
            <person name="Banfield J.F."/>
        </authorList>
    </citation>
    <scope>NUCLEOTIDE SEQUENCE [LARGE SCALE GENOMIC DNA]</scope>
</reference>
<evidence type="ECO:0000313" key="1">
    <source>
        <dbReference type="EMBL" id="OGM97755.1"/>
    </source>
</evidence>
<evidence type="ECO:0000313" key="2">
    <source>
        <dbReference type="Proteomes" id="UP000178520"/>
    </source>
</evidence>
<gene>
    <name evidence="1" type="ORF">A2735_01165</name>
</gene>
<protein>
    <submittedName>
        <fullName evidence="1">Uncharacterized protein</fullName>
    </submittedName>
</protein>
<name>A0A1F8ECQ5_9BACT</name>
<dbReference type="Proteomes" id="UP000178520">
    <property type="component" value="Unassembled WGS sequence"/>
</dbReference>
<dbReference type="EMBL" id="MGJA01000008">
    <property type="protein sequence ID" value="OGM97755.1"/>
    <property type="molecule type" value="Genomic_DNA"/>
</dbReference>
<dbReference type="AlphaFoldDB" id="A0A1F8ECQ5"/>
<proteinExistence type="predicted"/>
<sequence length="192" mass="22290">MRTKKESERKRKKVLRTGSKRFIACLGKGETVRVTWKDWITYWASVQDPNRERYREALETNHQYIKRLQEQLAVSQGLFDETVRVLGSEKDRRTSLETKYSESIEKNEGIKELLTALLVPWADSLGRRELTTFVEAQTEALEVQVSPEVINEVIIDVFTSITCFLRLNESNDNSCIALEKAHEVLKDRATRL</sequence>
<accession>A0A1F8ECQ5</accession>
<dbReference type="STRING" id="1802660.A2735_01165"/>